<dbReference type="GO" id="GO:0001709">
    <property type="term" value="P:cell fate determination"/>
    <property type="evidence" value="ECO:0007669"/>
    <property type="project" value="TreeGrafter"/>
</dbReference>
<evidence type="ECO:0000256" key="1">
    <source>
        <dbReference type="ARBA" id="ARBA00022729"/>
    </source>
</evidence>
<dbReference type="PANTHER" id="PTHR33184:SF72">
    <property type="entry name" value="BETA-1,3-N-ACETYLGLUCOSAMINYLTRANSFERASE FAMILY PROTEIN"/>
    <property type="match status" value="1"/>
</dbReference>
<gene>
    <name evidence="2" type="ORF">KFK09_005064</name>
</gene>
<sequence>MHVSHSPLSLTSLAALPHPTYIVLAQPSHPRLGAPCSLSNIVISQAATGKTVEGMREYKVVISNNCYCAQSQVIVRCFGLSSVEPVDRSAIVPLNSENCLVNSGGPITNTSPVIFKYAWKTPQDFPLVSSNVRC</sequence>
<dbReference type="EMBL" id="JAGYWB010000005">
    <property type="protein sequence ID" value="KAI0522679.1"/>
    <property type="molecule type" value="Genomic_DNA"/>
</dbReference>
<dbReference type="OrthoDB" id="603213at2759"/>
<dbReference type="PANTHER" id="PTHR33184">
    <property type="entry name" value="PROTEIN TAPETUM DETERMINANT 1-LIKE-RELATED"/>
    <property type="match status" value="1"/>
</dbReference>
<accession>A0A8T3BZS2</accession>
<keyword evidence="3" id="KW-1185">Reference proteome</keyword>
<protein>
    <submittedName>
        <fullName evidence="2">Uncharacterized protein</fullName>
    </submittedName>
</protein>
<evidence type="ECO:0000313" key="2">
    <source>
        <dbReference type="EMBL" id="KAI0522679.1"/>
    </source>
</evidence>
<dbReference type="Pfam" id="PF24068">
    <property type="entry name" value="TPD1_C"/>
    <property type="match status" value="1"/>
</dbReference>
<comment type="caution">
    <text evidence="2">The sequence shown here is derived from an EMBL/GenBank/DDBJ whole genome shotgun (WGS) entry which is preliminary data.</text>
</comment>
<proteinExistence type="predicted"/>
<dbReference type="InterPro" id="IPR040361">
    <property type="entry name" value="TPD1"/>
</dbReference>
<dbReference type="Proteomes" id="UP000829196">
    <property type="component" value="Unassembled WGS sequence"/>
</dbReference>
<dbReference type="AlphaFoldDB" id="A0A8T3BZS2"/>
<name>A0A8T3BZS2_DENNO</name>
<organism evidence="2 3">
    <name type="scientific">Dendrobium nobile</name>
    <name type="common">Orchid</name>
    <dbReference type="NCBI Taxonomy" id="94219"/>
    <lineage>
        <taxon>Eukaryota</taxon>
        <taxon>Viridiplantae</taxon>
        <taxon>Streptophyta</taxon>
        <taxon>Embryophyta</taxon>
        <taxon>Tracheophyta</taxon>
        <taxon>Spermatophyta</taxon>
        <taxon>Magnoliopsida</taxon>
        <taxon>Liliopsida</taxon>
        <taxon>Asparagales</taxon>
        <taxon>Orchidaceae</taxon>
        <taxon>Epidendroideae</taxon>
        <taxon>Malaxideae</taxon>
        <taxon>Dendrobiinae</taxon>
        <taxon>Dendrobium</taxon>
    </lineage>
</organism>
<keyword evidence="1" id="KW-0732">Signal</keyword>
<evidence type="ECO:0000313" key="3">
    <source>
        <dbReference type="Proteomes" id="UP000829196"/>
    </source>
</evidence>
<reference evidence="2" key="1">
    <citation type="journal article" date="2022" name="Front. Genet.">
        <title>Chromosome-Scale Assembly of the Dendrobium nobile Genome Provides Insights Into the Molecular Mechanism of the Biosynthesis of the Medicinal Active Ingredient of Dendrobium.</title>
        <authorList>
            <person name="Xu Q."/>
            <person name="Niu S.-C."/>
            <person name="Li K.-L."/>
            <person name="Zheng P.-J."/>
            <person name="Zhang X.-J."/>
            <person name="Jia Y."/>
            <person name="Liu Y."/>
            <person name="Niu Y.-X."/>
            <person name="Yu L.-H."/>
            <person name="Chen D.-F."/>
            <person name="Zhang G.-Q."/>
        </authorList>
    </citation>
    <scope>NUCLEOTIDE SEQUENCE</scope>
    <source>
        <tissue evidence="2">Leaf</tissue>
    </source>
</reference>